<comment type="caution">
    <text evidence="1">The sequence shown here is derived from an EMBL/GenBank/DDBJ whole genome shotgun (WGS) entry which is preliminary data.</text>
</comment>
<proteinExistence type="predicted"/>
<name>A0A0F9LYC4_9ZZZZ</name>
<gene>
    <name evidence="1" type="ORF">LCGC14_1451810</name>
</gene>
<evidence type="ECO:0000313" key="1">
    <source>
        <dbReference type="EMBL" id="KKM69335.1"/>
    </source>
</evidence>
<reference evidence="1" key="1">
    <citation type="journal article" date="2015" name="Nature">
        <title>Complex archaea that bridge the gap between prokaryotes and eukaryotes.</title>
        <authorList>
            <person name="Spang A."/>
            <person name="Saw J.H."/>
            <person name="Jorgensen S.L."/>
            <person name="Zaremba-Niedzwiedzka K."/>
            <person name="Martijn J."/>
            <person name="Lind A.E."/>
            <person name="van Eijk R."/>
            <person name="Schleper C."/>
            <person name="Guy L."/>
            <person name="Ettema T.J."/>
        </authorList>
    </citation>
    <scope>NUCLEOTIDE SEQUENCE</scope>
</reference>
<protein>
    <submittedName>
        <fullName evidence="1">Uncharacterized protein</fullName>
    </submittedName>
</protein>
<dbReference type="EMBL" id="LAZR01010006">
    <property type="protein sequence ID" value="KKM69335.1"/>
    <property type="molecule type" value="Genomic_DNA"/>
</dbReference>
<dbReference type="AlphaFoldDB" id="A0A0F9LYC4"/>
<organism evidence="1">
    <name type="scientific">marine sediment metagenome</name>
    <dbReference type="NCBI Taxonomy" id="412755"/>
    <lineage>
        <taxon>unclassified sequences</taxon>
        <taxon>metagenomes</taxon>
        <taxon>ecological metagenomes</taxon>
    </lineage>
</organism>
<sequence>MLRYIKGKCQSGNCKRPAMWNLYHTVAGVKTWKNVCDRCEYIIGDENVRLWAEAQWV</sequence>
<accession>A0A0F9LYC4</accession>